<dbReference type="InterPro" id="IPR036523">
    <property type="entry name" value="SurE-like_sf"/>
</dbReference>
<dbReference type="EMBL" id="AUZY01004914">
    <property type="protein sequence ID" value="EQD61248.1"/>
    <property type="molecule type" value="Genomic_DNA"/>
</dbReference>
<dbReference type="Pfam" id="PF01975">
    <property type="entry name" value="SurE"/>
    <property type="match status" value="1"/>
</dbReference>
<feature type="domain" description="Survival protein SurE-like phosphatase/nucleotidase" evidence="2">
    <location>
        <begin position="1"/>
        <end position="36"/>
    </location>
</feature>
<dbReference type="GO" id="GO:0016787">
    <property type="term" value="F:hydrolase activity"/>
    <property type="evidence" value="ECO:0007669"/>
    <property type="project" value="UniProtKB-KW"/>
</dbReference>
<dbReference type="SUPFAM" id="SSF64167">
    <property type="entry name" value="SurE-like"/>
    <property type="match status" value="1"/>
</dbReference>
<name>T1AY25_9ZZZZ</name>
<dbReference type="EC" id="3.-.-.-" evidence="3"/>
<proteinExistence type="predicted"/>
<dbReference type="AlphaFoldDB" id="T1AY25"/>
<dbReference type="Gene3D" id="3.40.1210.10">
    <property type="entry name" value="Survival protein SurE-like phosphatase/nucleotidase"/>
    <property type="match status" value="1"/>
</dbReference>
<gene>
    <name evidence="3" type="ORF">B1B_07699</name>
</gene>
<organism evidence="3">
    <name type="scientific">mine drainage metagenome</name>
    <dbReference type="NCBI Taxonomy" id="410659"/>
    <lineage>
        <taxon>unclassified sequences</taxon>
        <taxon>metagenomes</taxon>
        <taxon>ecological metagenomes</taxon>
    </lineage>
</organism>
<dbReference type="InterPro" id="IPR002828">
    <property type="entry name" value="SurE-like_Pase/nucleotidase"/>
</dbReference>
<feature type="non-terminal residue" evidence="3">
    <location>
        <position position="36"/>
    </location>
</feature>
<accession>T1AY25</accession>
<comment type="caution">
    <text evidence="3">The sequence shown here is derived from an EMBL/GenBank/DDBJ whole genome shotgun (WGS) entry which is preliminary data.</text>
</comment>
<protein>
    <submittedName>
        <fullName evidence="3">Survival protein SurE-like phosphatase/nucleotidase</fullName>
        <ecNumber evidence="3">3.-.-.-</ecNumber>
    </submittedName>
</protein>
<feature type="region of interest" description="Disordered" evidence="1">
    <location>
        <begin position="1"/>
        <end position="20"/>
    </location>
</feature>
<reference evidence="3" key="2">
    <citation type="journal article" date="2014" name="ISME J.">
        <title>Microbial stratification in low pH oxic and suboxic macroscopic growths along an acid mine drainage.</title>
        <authorList>
            <person name="Mendez-Garcia C."/>
            <person name="Mesa V."/>
            <person name="Sprenger R.R."/>
            <person name="Richter M."/>
            <person name="Diez M.S."/>
            <person name="Solano J."/>
            <person name="Bargiela R."/>
            <person name="Golyshina O.V."/>
            <person name="Manteca A."/>
            <person name="Ramos J.L."/>
            <person name="Gallego J.R."/>
            <person name="Llorente I."/>
            <person name="Martins Dos Santos V.A."/>
            <person name="Jensen O.N."/>
            <person name="Pelaez A.I."/>
            <person name="Sanchez J."/>
            <person name="Ferrer M."/>
        </authorList>
    </citation>
    <scope>NUCLEOTIDE SEQUENCE</scope>
</reference>
<sequence length="36" mass="3960">MVAPDRDRSGASNSLTLDQPIRALRMEDGRFRVAGT</sequence>
<evidence type="ECO:0000259" key="2">
    <source>
        <dbReference type="Pfam" id="PF01975"/>
    </source>
</evidence>
<reference evidence="3" key="1">
    <citation type="submission" date="2013-08" db="EMBL/GenBank/DDBJ databases">
        <authorList>
            <person name="Mendez C."/>
            <person name="Richter M."/>
            <person name="Ferrer M."/>
            <person name="Sanchez J."/>
        </authorList>
    </citation>
    <scope>NUCLEOTIDE SEQUENCE</scope>
</reference>
<keyword evidence="3" id="KW-0378">Hydrolase</keyword>
<evidence type="ECO:0000313" key="3">
    <source>
        <dbReference type="EMBL" id="EQD61248.1"/>
    </source>
</evidence>
<evidence type="ECO:0000256" key="1">
    <source>
        <dbReference type="SAM" id="MobiDB-lite"/>
    </source>
</evidence>